<dbReference type="UniPathway" id="UPA00378"/>
<dbReference type="GO" id="GO:0006488">
    <property type="term" value="P:dolichol-linked oligosaccharide biosynthetic process"/>
    <property type="evidence" value="ECO:0007669"/>
    <property type="project" value="InterPro"/>
</dbReference>
<dbReference type="GO" id="GO:0046872">
    <property type="term" value="F:metal ion binding"/>
    <property type="evidence" value="ECO:0007669"/>
    <property type="project" value="UniProtKB-KW"/>
</dbReference>
<evidence type="ECO:0000256" key="11">
    <source>
        <dbReference type="ARBA" id="ARBA00022824"/>
    </source>
</evidence>
<evidence type="ECO:0000256" key="8">
    <source>
        <dbReference type="ARBA" id="ARBA00022679"/>
    </source>
</evidence>
<evidence type="ECO:0000256" key="5">
    <source>
        <dbReference type="ARBA" id="ARBA00013225"/>
    </source>
</evidence>
<keyword evidence="13 19" id="KW-1133">Transmembrane helix</keyword>
<name>A0A6G4ZWC8_RHIMP</name>
<evidence type="ECO:0000256" key="2">
    <source>
        <dbReference type="ARBA" id="ARBA00004477"/>
    </source>
</evidence>
<keyword evidence="14 19" id="KW-0472">Membrane</keyword>
<keyword evidence="8 20" id="KW-0808">Transferase</keyword>
<dbReference type="GO" id="GO:0016757">
    <property type="term" value="F:glycosyltransferase activity"/>
    <property type="evidence" value="ECO:0007669"/>
    <property type="project" value="UniProtKB-KW"/>
</dbReference>
<evidence type="ECO:0000256" key="16">
    <source>
        <dbReference type="ARBA" id="ARBA00033238"/>
    </source>
</evidence>
<keyword evidence="7" id="KW-0328">Glycosyltransferase</keyword>
<feature type="transmembrane region" description="Helical" evidence="19">
    <location>
        <begin position="142"/>
        <end position="164"/>
    </location>
</feature>
<keyword evidence="12" id="KW-0460">Magnesium</keyword>
<evidence type="ECO:0000256" key="4">
    <source>
        <dbReference type="ARBA" id="ARBA00009317"/>
    </source>
</evidence>
<keyword evidence="9 19" id="KW-0812">Transmembrane</keyword>
<dbReference type="PANTHER" id="PTHR10571">
    <property type="entry name" value="UDP-N-ACETYLGLUCOSAMINE--DOLICHYL-PHOSPHATE N-ACETYLGLUCOSAMINEPHOSPHOTRANSFERASE"/>
    <property type="match status" value="1"/>
</dbReference>
<evidence type="ECO:0000256" key="17">
    <source>
        <dbReference type="ARBA" id="ARBA00044717"/>
    </source>
</evidence>
<dbReference type="OrthoDB" id="10262326at2759"/>
<comment type="similarity">
    <text evidence="4">Belongs to the glycosyltransferase 4 family.</text>
</comment>
<dbReference type="Pfam" id="PF00953">
    <property type="entry name" value="Glycos_transf_4"/>
    <property type="match status" value="1"/>
</dbReference>
<evidence type="ECO:0000256" key="15">
    <source>
        <dbReference type="ARBA" id="ARBA00029567"/>
    </source>
</evidence>
<keyword evidence="11" id="KW-0256">Endoplasmic reticulum</keyword>
<dbReference type="GO" id="GO:0005789">
    <property type="term" value="C:endoplasmic reticulum membrane"/>
    <property type="evidence" value="ECO:0007669"/>
    <property type="project" value="UniProtKB-SubCell"/>
</dbReference>
<evidence type="ECO:0000256" key="6">
    <source>
        <dbReference type="ARBA" id="ARBA00017659"/>
    </source>
</evidence>
<feature type="transmembrane region" description="Helical" evidence="19">
    <location>
        <begin position="89"/>
        <end position="108"/>
    </location>
</feature>
<feature type="transmembrane region" description="Helical" evidence="19">
    <location>
        <begin position="20"/>
        <end position="40"/>
    </location>
</feature>
<organism evidence="20">
    <name type="scientific">Rhipicephalus microplus</name>
    <name type="common">Cattle tick</name>
    <name type="synonym">Boophilus microplus</name>
    <dbReference type="NCBI Taxonomy" id="6941"/>
    <lineage>
        <taxon>Eukaryota</taxon>
        <taxon>Metazoa</taxon>
        <taxon>Ecdysozoa</taxon>
        <taxon>Arthropoda</taxon>
        <taxon>Chelicerata</taxon>
        <taxon>Arachnida</taxon>
        <taxon>Acari</taxon>
        <taxon>Parasitiformes</taxon>
        <taxon>Ixodida</taxon>
        <taxon>Ixodoidea</taxon>
        <taxon>Ixodidae</taxon>
        <taxon>Rhipicephalinae</taxon>
        <taxon>Rhipicephalus</taxon>
        <taxon>Boophilus</taxon>
    </lineage>
</organism>
<dbReference type="EC" id="2.7.8.15" evidence="5"/>
<evidence type="ECO:0000256" key="9">
    <source>
        <dbReference type="ARBA" id="ARBA00022692"/>
    </source>
</evidence>
<evidence type="ECO:0000256" key="7">
    <source>
        <dbReference type="ARBA" id="ARBA00022676"/>
    </source>
</evidence>
<evidence type="ECO:0000256" key="13">
    <source>
        <dbReference type="ARBA" id="ARBA00022989"/>
    </source>
</evidence>
<dbReference type="EMBL" id="GIKN01000556">
    <property type="protein sequence ID" value="NIE42829.1"/>
    <property type="molecule type" value="Transcribed_RNA"/>
</dbReference>
<feature type="transmembrane region" description="Helical" evidence="19">
    <location>
        <begin position="115"/>
        <end position="136"/>
    </location>
</feature>
<evidence type="ECO:0000256" key="3">
    <source>
        <dbReference type="ARBA" id="ARBA00004922"/>
    </source>
</evidence>
<comment type="subcellular location">
    <subcellularLocation>
        <location evidence="2">Endoplasmic reticulum membrane</location>
        <topology evidence="2">Multi-pass membrane protein</topology>
    </subcellularLocation>
</comment>
<accession>A0A6G4ZWC8</accession>
<reference evidence="20" key="1">
    <citation type="submission" date="2020-03" db="EMBL/GenBank/DDBJ databases">
        <title>A transcriptome and proteome of the tick Rhipicephalus microplus shaped by the genetic composition of its hosts and developmental stage.</title>
        <authorList>
            <person name="Garcia G.R."/>
            <person name="Ribeiro J.M.C."/>
            <person name="Maruyama S.R."/>
            <person name="Gardinasse L.G."/>
            <person name="Nelson K."/>
            <person name="Ferreira B.R."/>
            <person name="Andrade T.G."/>
            <person name="Santos I.K.F.M."/>
        </authorList>
    </citation>
    <scope>NUCLEOTIDE SEQUENCE</scope>
    <source>
        <strain evidence="20">NSGR</strain>
        <tissue evidence="20">Salivary glands</tissue>
    </source>
</reference>
<evidence type="ECO:0000256" key="18">
    <source>
        <dbReference type="ARBA" id="ARBA00045078"/>
    </source>
</evidence>
<comment type="cofactor">
    <cofactor evidence="1">
        <name>Mg(2+)</name>
        <dbReference type="ChEBI" id="CHEBI:18420"/>
    </cofactor>
</comment>
<feature type="transmembrane region" description="Helical" evidence="19">
    <location>
        <begin position="61"/>
        <end position="83"/>
    </location>
</feature>
<evidence type="ECO:0000256" key="12">
    <source>
        <dbReference type="ARBA" id="ARBA00022842"/>
    </source>
</evidence>
<comment type="catalytic activity">
    <reaction evidence="18">
        <text>a di-trans,poly-cis-dolichyl phosphate + UDP-N-acetyl-alpha-D-glucosamine = an N-acetyl-alpha-D-glucosaminyl-diphospho-di-trans,poly-cis-dolichol + UMP</text>
        <dbReference type="Rhea" id="RHEA:13289"/>
        <dbReference type="Rhea" id="RHEA-COMP:19498"/>
        <dbReference type="Rhea" id="RHEA-COMP:19507"/>
        <dbReference type="ChEBI" id="CHEBI:57683"/>
        <dbReference type="ChEBI" id="CHEBI:57705"/>
        <dbReference type="ChEBI" id="CHEBI:57865"/>
        <dbReference type="ChEBI" id="CHEBI:58427"/>
        <dbReference type="EC" id="2.7.8.15"/>
    </reaction>
    <physiologicalReaction direction="left-to-right" evidence="18">
        <dbReference type="Rhea" id="RHEA:13290"/>
    </physiologicalReaction>
</comment>
<evidence type="ECO:0000313" key="20">
    <source>
        <dbReference type="EMBL" id="NIE42829.1"/>
    </source>
</evidence>
<dbReference type="GO" id="GO:0003975">
    <property type="term" value="F:UDP-N-acetylglucosamine-dolichyl-phosphate N-acetylglucosaminephosphotransferase activity"/>
    <property type="evidence" value="ECO:0007669"/>
    <property type="project" value="UniProtKB-EC"/>
</dbReference>
<dbReference type="AlphaFoldDB" id="A0A6G4ZWC8"/>
<evidence type="ECO:0000256" key="14">
    <source>
        <dbReference type="ARBA" id="ARBA00023136"/>
    </source>
</evidence>
<comment type="function">
    <text evidence="17">UDP-N-acetylglucosamine--dolichyl-phosphate N-acetylglucosaminephosphotransferase that operates in the biosynthetic pathway of dolichol-linked oligosaccharides, the glycan precursors employed in protein asparagine (N)-glycosylation. The assembly of dolichol-linked oligosaccharides begins on the cytosolic side of the endoplasmic reticulum membrane and finishes in its lumen. The sequential addition of sugars to dolichol pyrophosphate produces dolichol-linked oligosaccharides containing fourteen sugars, including two GlcNAcs, nine mannoses and three glucoses. Once assembled, the oligosaccharide is transferred from the lipid to nascent proteins by oligosaccharyltransferases. Catalyzes the initial step of dolichol-linked oligosaccharide biosynthesis, transfering GlcNAc-1-P from cytosolic UDP-GlcNAc onto the carrier lipid dolichyl phosphate (P-dolichol), yielding GlcNAc-P-P-dolichol embedded in the cytoplasmic leaflet of the endoplasmic reticulum membrane.</text>
</comment>
<dbReference type="InterPro" id="IPR033895">
    <property type="entry name" value="GPT"/>
</dbReference>
<comment type="pathway">
    <text evidence="3">Protein modification; protein glycosylation.</text>
</comment>
<protein>
    <recommendedName>
        <fullName evidence="6">UDP-N-acetylglucosamine--dolichyl-phosphate N-acetylglucosaminephosphotransferase</fullName>
        <ecNumber evidence="5">2.7.8.15</ecNumber>
    </recommendedName>
    <alternativeName>
        <fullName evidence="15">GlcNAc-1-P transferase</fullName>
    </alternativeName>
    <alternativeName>
        <fullName evidence="16">N-acetylglucosamine-1-phosphate transferase</fullName>
    </alternativeName>
</protein>
<dbReference type="InterPro" id="IPR000715">
    <property type="entry name" value="Glycosyl_transferase_4"/>
</dbReference>
<dbReference type="CDD" id="cd06855">
    <property type="entry name" value="GT_GPT_euk"/>
    <property type="match status" value="1"/>
</dbReference>
<proteinExistence type="inferred from homology"/>
<keyword evidence="10" id="KW-0479">Metal-binding</keyword>
<evidence type="ECO:0000256" key="19">
    <source>
        <dbReference type="SAM" id="Phobius"/>
    </source>
</evidence>
<sequence length="330" mass="37010">MLLLGFADDVLDLKWRDKLLLPTLASLPLLVVYYVTFNNTTIIVPKPFRFVFGNDLWLGPLYYIYMGMLAVFCTNAINILAGINGLEAGQSAVIAASIIIFNLIELFGDCWKSHLFSLYLMPPFLLTTLGLLKYNWYPSQVFVGDTFCYFAGMTFAVVGILGHFSKTMLLFFSRKCSTSCTVFRSSFTWCHAQDTGFPGSAPMRTKWKRALCGSECPHSTLWDDWCSGSIELSVWCSADQCMRKTLMRWTAATSHSSILCSCGAASSTSSRSPLCSLQSRYLLRQIFSHPRQTILLSLQLNLNATMYSAFYYFVCIEPHHKGACLPVVSV</sequence>
<evidence type="ECO:0000256" key="10">
    <source>
        <dbReference type="ARBA" id="ARBA00022723"/>
    </source>
</evidence>
<dbReference type="PANTHER" id="PTHR10571:SF0">
    <property type="entry name" value="UDP-N-ACETYLGLUCOSAMINE--DOLICHYL-PHOSPHATE N-ACETYLGLUCOSAMINEPHOSPHOTRANSFERASE"/>
    <property type="match status" value="1"/>
</dbReference>
<evidence type="ECO:0000256" key="1">
    <source>
        <dbReference type="ARBA" id="ARBA00001946"/>
    </source>
</evidence>
<dbReference type="VEuPathDB" id="VectorBase:LOC119171686"/>